<evidence type="ECO:0000256" key="4">
    <source>
        <dbReference type="PROSITE-ProRule" id="PRU00284"/>
    </source>
</evidence>
<dbReference type="CDD" id="cd11386">
    <property type="entry name" value="MCP_signal"/>
    <property type="match status" value="1"/>
</dbReference>
<name>A0A8J2U1L7_9GAMM</name>
<dbReference type="EMBL" id="BMDX01000001">
    <property type="protein sequence ID" value="GGA63501.1"/>
    <property type="molecule type" value="Genomic_DNA"/>
</dbReference>
<dbReference type="SUPFAM" id="SSF58104">
    <property type="entry name" value="Methyl-accepting chemotaxis protein (MCP) signaling domain"/>
    <property type="match status" value="1"/>
</dbReference>
<dbReference type="OrthoDB" id="8724845at2"/>
<protein>
    <submittedName>
        <fullName evidence="8">Methyl-accepting chemotaxis protein</fullName>
    </submittedName>
</protein>
<comment type="subcellular location">
    <subcellularLocation>
        <location evidence="1">Membrane</location>
    </subcellularLocation>
</comment>
<dbReference type="GO" id="GO:0007165">
    <property type="term" value="P:signal transduction"/>
    <property type="evidence" value="ECO:0007669"/>
    <property type="project" value="UniProtKB-KW"/>
</dbReference>
<sequence>MTIRNRLLIQLVVGAALMTMLLVVAIVVDRSSQQYSRLSASVLKDMFEIESMAYNVSQFERVKDLQYIESFNSNRDRVEKTLTKLSDDVTSDAIRQQLQVTQQAVSDYVNIVNQLVELRQQIGLTPKTGLYGALRSAVHEVETLLYAQNSYQLIAQMLQLRRAEKDFMLRYDIKYLGKFNKGVETLNASIGDSGLPSSTQDQLRNLLTTYSQRFTTLVEAEERIGLTPNAALRGQLQQTQSEALTKIAELNELIADTSAEVRSQYLTFAAVVVILLTIALTALALWTSRSITSKVNALQRYMQEVISSKDLTLRADANGKDELAMISAGINQLLAMFQELAEQVSKSSAILDDAVGRLSTQASSTHDGAIRQLEETEHVATATTQMGQTQGEIARNTESAVTHVDSTYAEAERGTTEVDNSISHISALSEKLNQTTAQVQELAEQGNTIGSMLDVIRGIAEQTNLLALNAAIEAARAGELGRGFSVVADEVRSLANRTQESTEEIAAIIKNLQDSTGTIAEMMGECKQSGEVSAELASGVGDALHSILQSMSGIVDMNTQIATATEQQSLVSAEVTRNIQRIRDIAESTSTESEQSVAVAQEVNEQSENLRQQVSQFKVN</sequence>
<dbReference type="InterPro" id="IPR003660">
    <property type="entry name" value="HAMP_dom"/>
</dbReference>
<evidence type="ECO:0000256" key="5">
    <source>
        <dbReference type="SAM" id="Phobius"/>
    </source>
</evidence>
<dbReference type="SMART" id="SM00283">
    <property type="entry name" value="MA"/>
    <property type="match status" value="1"/>
</dbReference>
<keyword evidence="2 4" id="KW-0807">Transducer</keyword>
<dbReference type="Proteomes" id="UP000619743">
    <property type="component" value="Unassembled WGS sequence"/>
</dbReference>
<evidence type="ECO:0000259" key="7">
    <source>
        <dbReference type="PROSITE" id="PS50885"/>
    </source>
</evidence>
<dbReference type="GO" id="GO:0016020">
    <property type="term" value="C:membrane"/>
    <property type="evidence" value="ECO:0007669"/>
    <property type="project" value="UniProtKB-SubCell"/>
</dbReference>
<dbReference type="Gene3D" id="1.10.287.950">
    <property type="entry name" value="Methyl-accepting chemotaxis protein"/>
    <property type="match status" value="1"/>
</dbReference>
<dbReference type="SMART" id="SM01358">
    <property type="entry name" value="HBM"/>
    <property type="match status" value="1"/>
</dbReference>
<dbReference type="AlphaFoldDB" id="A0A8J2U1L7"/>
<keyword evidence="9" id="KW-1185">Reference proteome</keyword>
<dbReference type="GO" id="GO:0006935">
    <property type="term" value="P:chemotaxis"/>
    <property type="evidence" value="ECO:0007669"/>
    <property type="project" value="UniProtKB-ARBA"/>
</dbReference>
<evidence type="ECO:0000256" key="3">
    <source>
        <dbReference type="ARBA" id="ARBA00029447"/>
    </source>
</evidence>
<evidence type="ECO:0000256" key="2">
    <source>
        <dbReference type="ARBA" id="ARBA00023224"/>
    </source>
</evidence>
<dbReference type="InterPro" id="IPR032255">
    <property type="entry name" value="HBM"/>
</dbReference>
<feature type="domain" description="Methyl-accepting transducer" evidence="6">
    <location>
        <begin position="347"/>
        <end position="583"/>
    </location>
</feature>
<comment type="caution">
    <text evidence="8">The sequence shown here is derived from an EMBL/GenBank/DDBJ whole genome shotgun (WGS) entry which is preliminary data.</text>
</comment>
<dbReference type="PROSITE" id="PS50885">
    <property type="entry name" value="HAMP"/>
    <property type="match status" value="1"/>
</dbReference>
<organism evidence="8 9">
    <name type="scientific">Neiella marina</name>
    <dbReference type="NCBI Taxonomy" id="508461"/>
    <lineage>
        <taxon>Bacteria</taxon>
        <taxon>Pseudomonadati</taxon>
        <taxon>Pseudomonadota</taxon>
        <taxon>Gammaproteobacteria</taxon>
        <taxon>Alteromonadales</taxon>
        <taxon>Echinimonadaceae</taxon>
        <taxon>Neiella</taxon>
    </lineage>
</organism>
<comment type="similarity">
    <text evidence="3">Belongs to the methyl-accepting chemotaxis (MCP) protein family.</text>
</comment>
<dbReference type="PROSITE" id="PS50111">
    <property type="entry name" value="CHEMOTAXIS_TRANSDUC_2"/>
    <property type="match status" value="1"/>
</dbReference>
<evidence type="ECO:0000313" key="8">
    <source>
        <dbReference type="EMBL" id="GGA63501.1"/>
    </source>
</evidence>
<dbReference type="InterPro" id="IPR004089">
    <property type="entry name" value="MCPsignal_dom"/>
</dbReference>
<feature type="domain" description="HAMP" evidence="7">
    <location>
        <begin position="289"/>
        <end position="342"/>
    </location>
</feature>
<dbReference type="PANTHER" id="PTHR32089">
    <property type="entry name" value="METHYL-ACCEPTING CHEMOTAXIS PROTEIN MCPB"/>
    <property type="match status" value="1"/>
</dbReference>
<keyword evidence="5" id="KW-1133">Transmembrane helix</keyword>
<dbReference type="Pfam" id="PF00015">
    <property type="entry name" value="MCPsignal"/>
    <property type="match status" value="1"/>
</dbReference>
<keyword evidence="5" id="KW-0812">Transmembrane</keyword>
<dbReference type="RefSeq" id="WP_087504112.1">
    <property type="nucleotide sequence ID" value="NZ_BMDX01000001.1"/>
</dbReference>
<gene>
    <name evidence="8" type="ORF">GCM10011369_01010</name>
</gene>
<dbReference type="SMART" id="SM00304">
    <property type="entry name" value="HAMP"/>
    <property type="match status" value="1"/>
</dbReference>
<evidence type="ECO:0000313" key="9">
    <source>
        <dbReference type="Proteomes" id="UP000619743"/>
    </source>
</evidence>
<keyword evidence="5" id="KW-0472">Membrane</keyword>
<reference evidence="9" key="1">
    <citation type="journal article" date="2019" name="Int. J. Syst. Evol. Microbiol.">
        <title>The Global Catalogue of Microorganisms (GCM) 10K type strain sequencing project: providing services to taxonomists for standard genome sequencing and annotation.</title>
        <authorList>
            <consortium name="The Broad Institute Genomics Platform"/>
            <consortium name="The Broad Institute Genome Sequencing Center for Infectious Disease"/>
            <person name="Wu L."/>
            <person name="Ma J."/>
        </authorList>
    </citation>
    <scope>NUCLEOTIDE SEQUENCE [LARGE SCALE GENOMIC DNA]</scope>
    <source>
        <strain evidence="9">CGMCC 1.10130</strain>
    </source>
</reference>
<dbReference type="PANTHER" id="PTHR32089:SF112">
    <property type="entry name" value="LYSOZYME-LIKE PROTEIN-RELATED"/>
    <property type="match status" value="1"/>
</dbReference>
<accession>A0A8J2U1L7</accession>
<dbReference type="FunFam" id="1.10.287.950:FF:000001">
    <property type="entry name" value="Methyl-accepting chemotaxis sensory transducer"/>
    <property type="match status" value="1"/>
</dbReference>
<evidence type="ECO:0000256" key="1">
    <source>
        <dbReference type="ARBA" id="ARBA00004370"/>
    </source>
</evidence>
<evidence type="ECO:0000259" key="6">
    <source>
        <dbReference type="PROSITE" id="PS50111"/>
    </source>
</evidence>
<proteinExistence type="inferred from homology"/>
<feature type="transmembrane region" description="Helical" evidence="5">
    <location>
        <begin position="265"/>
        <end position="286"/>
    </location>
</feature>